<gene>
    <name evidence="1" type="ORF">EIP91_006817</name>
</gene>
<protein>
    <recommendedName>
        <fullName evidence="3">F-box domain-containing protein</fullName>
    </recommendedName>
</protein>
<dbReference type="AlphaFoldDB" id="A0A4R0RDE6"/>
<keyword evidence="2" id="KW-1185">Reference proteome</keyword>
<name>A0A4R0RDE6_9APHY</name>
<dbReference type="SUPFAM" id="SSF52047">
    <property type="entry name" value="RNI-like"/>
    <property type="match status" value="1"/>
</dbReference>
<reference evidence="1 2" key="1">
    <citation type="submission" date="2018-11" db="EMBL/GenBank/DDBJ databases">
        <title>Genome assembly of Steccherinum ochraceum LE-BIN_3174, the white-rot fungus of the Steccherinaceae family (The Residual Polyporoid clade, Polyporales, Basidiomycota).</title>
        <authorList>
            <person name="Fedorova T.V."/>
            <person name="Glazunova O.A."/>
            <person name="Landesman E.O."/>
            <person name="Moiseenko K.V."/>
            <person name="Psurtseva N.V."/>
            <person name="Savinova O.S."/>
            <person name="Shakhova N.V."/>
            <person name="Tyazhelova T.V."/>
            <person name="Vasina D.V."/>
        </authorList>
    </citation>
    <scope>NUCLEOTIDE SEQUENCE [LARGE SCALE GENOMIC DNA]</scope>
    <source>
        <strain evidence="1 2">LE-BIN_3174</strain>
    </source>
</reference>
<evidence type="ECO:0008006" key="3">
    <source>
        <dbReference type="Google" id="ProtNLM"/>
    </source>
</evidence>
<evidence type="ECO:0000313" key="2">
    <source>
        <dbReference type="Proteomes" id="UP000292702"/>
    </source>
</evidence>
<proteinExistence type="predicted"/>
<accession>A0A4R0RDE6</accession>
<evidence type="ECO:0000313" key="1">
    <source>
        <dbReference type="EMBL" id="TCD62469.1"/>
    </source>
</evidence>
<dbReference type="Proteomes" id="UP000292702">
    <property type="component" value="Unassembled WGS sequence"/>
</dbReference>
<feature type="non-terminal residue" evidence="1">
    <location>
        <position position="1"/>
    </location>
</feature>
<organism evidence="1 2">
    <name type="scientific">Steccherinum ochraceum</name>
    <dbReference type="NCBI Taxonomy" id="92696"/>
    <lineage>
        <taxon>Eukaryota</taxon>
        <taxon>Fungi</taxon>
        <taxon>Dikarya</taxon>
        <taxon>Basidiomycota</taxon>
        <taxon>Agaricomycotina</taxon>
        <taxon>Agaricomycetes</taxon>
        <taxon>Polyporales</taxon>
        <taxon>Steccherinaceae</taxon>
        <taxon>Steccherinum</taxon>
    </lineage>
</organism>
<dbReference type="SUPFAM" id="SSF81383">
    <property type="entry name" value="F-box domain"/>
    <property type="match status" value="1"/>
</dbReference>
<comment type="caution">
    <text evidence="1">The sequence shown here is derived from an EMBL/GenBank/DDBJ whole genome shotgun (WGS) entry which is preliminary data.</text>
</comment>
<sequence length="491" mass="55152">QYQAAVFRRVPVKAKARMISVNSAELSEEKVNTTVRARQSSARFLQSFFKSPPLGPCDQTHPISPLPLELIDLILDHLYDDRASLVACSTVSKLWLSGSQHHLFHTIHLISRSPDHSLEAAYVFFSRSPQLCPHVRTLHIRAAVDMTQEVVKLESTPIPTGRPFVPREGVELYRLVRFLRMLGNVHTLILRGLYPVYDTSTFPFHISEFTAPSLRRLFIREIMLRTNATPFLLNLGGIFSGLDELHLLRVPFRPNVCKSGFTALNISKLTLSATSEYLVSCLHSGLRNVRVLDIEADGLYHYTRRGFLPEGSLAQLEELTIRITDRFSVQGVMALASTQDPVHPGDFTRLANDAVLGLRPCLRLHTLRILDMNPEETSLALLCGYFQEDIETLLHHAPPGIRTLAIGFTERREAIMPDVLEEWSWAVIGETISTKFSLFEKLFVGYVQGPVRRTNPDPPIVAAGVGPLPEEWRGLVRANLPSSLLDALVFE</sequence>
<dbReference type="InterPro" id="IPR036047">
    <property type="entry name" value="F-box-like_dom_sf"/>
</dbReference>
<dbReference type="EMBL" id="RWJN01000368">
    <property type="protein sequence ID" value="TCD62469.1"/>
    <property type="molecule type" value="Genomic_DNA"/>
</dbReference>
<dbReference type="OrthoDB" id="2788229at2759"/>